<name>A0ABT4MB35_9NOCA</name>
<dbReference type="Proteomes" id="UP001081071">
    <property type="component" value="Unassembled WGS sequence"/>
</dbReference>
<sequence>MTPVVVGAAGVIALILLTSRGSGLDFDRRSVSMAYTSGTARAPRRTRWLRSKT</sequence>
<comment type="caution">
    <text evidence="1">The sequence shown here is derived from an EMBL/GenBank/DDBJ whole genome shotgun (WGS) entry which is preliminary data.</text>
</comment>
<accession>A0ABT4MB35</accession>
<dbReference type="RefSeq" id="WP_269602595.1">
    <property type="nucleotide sequence ID" value="NZ_JAPWIJ010000002.1"/>
</dbReference>
<organism evidence="1 2">
    <name type="scientific">Rhodococcus ruber</name>
    <dbReference type="NCBI Taxonomy" id="1830"/>
    <lineage>
        <taxon>Bacteria</taxon>
        <taxon>Bacillati</taxon>
        <taxon>Actinomycetota</taxon>
        <taxon>Actinomycetes</taxon>
        <taxon>Mycobacteriales</taxon>
        <taxon>Nocardiaceae</taxon>
        <taxon>Rhodococcus</taxon>
    </lineage>
</organism>
<proteinExistence type="predicted"/>
<keyword evidence="2" id="KW-1185">Reference proteome</keyword>
<evidence type="ECO:0000313" key="1">
    <source>
        <dbReference type="EMBL" id="MCZ4517924.1"/>
    </source>
</evidence>
<reference evidence="1" key="1">
    <citation type="submission" date="2022-12" db="EMBL/GenBank/DDBJ databases">
        <authorList>
            <person name="Krivoruchko A.V."/>
            <person name="Elkin A."/>
        </authorList>
    </citation>
    <scope>NUCLEOTIDE SEQUENCE</scope>
    <source>
        <strain evidence="1">IEGM 1391</strain>
    </source>
</reference>
<evidence type="ECO:0000313" key="2">
    <source>
        <dbReference type="Proteomes" id="UP001081071"/>
    </source>
</evidence>
<dbReference type="EMBL" id="JAPWIJ010000002">
    <property type="protein sequence ID" value="MCZ4517924.1"/>
    <property type="molecule type" value="Genomic_DNA"/>
</dbReference>
<gene>
    <name evidence="1" type="ORF">O4220_05290</name>
</gene>
<protein>
    <submittedName>
        <fullName evidence="1">Uncharacterized protein</fullName>
    </submittedName>
</protein>